<reference evidence="2 3" key="1">
    <citation type="journal article" date="2017" name="Nat. Commun.">
        <title>In situ click chemistry generation of cyclooxygenase-2 inhibitors.</title>
        <authorList>
            <person name="Bhardwaj A."/>
            <person name="Kaur J."/>
            <person name="Wuest M."/>
            <person name="Wuest F."/>
        </authorList>
    </citation>
    <scope>NUCLEOTIDE SEQUENCE [LARGE SCALE GENOMIC DNA]</scope>
    <source>
        <strain evidence="2">S2_012_000_R3_94</strain>
    </source>
</reference>
<evidence type="ECO:0000259" key="1">
    <source>
        <dbReference type="PROSITE" id="PS51819"/>
    </source>
</evidence>
<dbReference type="PROSITE" id="PS51819">
    <property type="entry name" value="VOC"/>
    <property type="match status" value="1"/>
</dbReference>
<dbReference type="InterPro" id="IPR041581">
    <property type="entry name" value="Glyoxalase_6"/>
</dbReference>
<dbReference type="InterPro" id="IPR029068">
    <property type="entry name" value="Glyas_Bleomycin-R_OHBP_Dase"/>
</dbReference>
<organism evidence="2 3">
    <name type="scientific">Paracoccus denitrificans</name>
    <dbReference type="NCBI Taxonomy" id="266"/>
    <lineage>
        <taxon>Bacteria</taxon>
        <taxon>Pseudomonadati</taxon>
        <taxon>Pseudomonadota</taxon>
        <taxon>Alphaproteobacteria</taxon>
        <taxon>Rhodobacterales</taxon>
        <taxon>Paracoccaceae</taxon>
        <taxon>Paracoccus</taxon>
    </lineage>
</organism>
<dbReference type="EMBL" id="VAFL01000003">
    <property type="protein sequence ID" value="TKW67842.1"/>
    <property type="molecule type" value="Genomic_DNA"/>
</dbReference>
<name>A0A533IDH9_PARDE</name>
<dbReference type="SUPFAM" id="SSF54593">
    <property type="entry name" value="Glyoxalase/Bleomycin resistance protein/Dihydroxybiphenyl dioxygenase"/>
    <property type="match status" value="1"/>
</dbReference>
<proteinExistence type="predicted"/>
<accession>A0A533IDH9</accession>
<dbReference type="Gene3D" id="3.10.180.10">
    <property type="entry name" value="2,3-Dihydroxybiphenyl 1,2-Dioxygenase, domain 1"/>
    <property type="match status" value="1"/>
</dbReference>
<dbReference type="PANTHER" id="PTHR35908">
    <property type="entry name" value="HYPOTHETICAL FUSION PROTEIN"/>
    <property type="match status" value="1"/>
</dbReference>
<evidence type="ECO:0000313" key="3">
    <source>
        <dbReference type="Proteomes" id="UP000315344"/>
    </source>
</evidence>
<sequence>MAHRSRLGALVIDCKTEDVTEAARFWGDVLRGEVEVDDEGKYAEISDQGQIKVLVQAVGHDPRVHLDFESDDKEAEVARLEAIGAKVVERIKGWIVMEAPTGHRFCIVDPQGPAFDSNAKEVG</sequence>
<dbReference type="Pfam" id="PF18029">
    <property type="entry name" value="Glyoxalase_6"/>
    <property type="match status" value="1"/>
</dbReference>
<dbReference type="Proteomes" id="UP000315344">
    <property type="component" value="Unassembled WGS sequence"/>
</dbReference>
<evidence type="ECO:0000313" key="2">
    <source>
        <dbReference type="EMBL" id="TKW67842.1"/>
    </source>
</evidence>
<dbReference type="InterPro" id="IPR037523">
    <property type="entry name" value="VOC_core"/>
</dbReference>
<comment type="caution">
    <text evidence="2">The sequence shown here is derived from an EMBL/GenBank/DDBJ whole genome shotgun (WGS) entry which is preliminary data.</text>
</comment>
<dbReference type="PANTHER" id="PTHR35908:SF1">
    <property type="entry name" value="CONSERVED PROTEIN"/>
    <property type="match status" value="1"/>
</dbReference>
<protein>
    <submittedName>
        <fullName evidence="2">VOC family protein</fullName>
    </submittedName>
</protein>
<gene>
    <name evidence="2" type="ORF">DI616_05915</name>
</gene>
<feature type="domain" description="VOC" evidence="1">
    <location>
        <begin position="6"/>
        <end position="120"/>
    </location>
</feature>
<dbReference type="CDD" id="cd06587">
    <property type="entry name" value="VOC"/>
    <property type="match status" value="1"/>
</dbReference>
<dbReference type="AlphaFoldDB" id="A0A533IDH9"/>